<sequence>MFLQKLELKGFKSFVDKTILEFNSLSKTINKKGIAAIVGPNGSGKSNIADAVRWVLGEQSAKLLRVKKTEDIIFAGSHKKSQLGFCQVDLYLNNKDHSIPIDYSEVVITRRIYRDGESEYLINKNKVKHQDVIILLAKAHFGQKSYSVIGQGMIDSVLTSSFQERKEFFEEATGIKQYQIKREQSLRKFKNSKENLKQGTLLLQEIKPRLESLTRQIKKLEFKETLEKKLKALQVQHYFYHWQEFDKKWKIENKKWKTENEKYQAIKNELENIQKKLELLEKESSREEIFQKLQDEYNFILEKRNLLLKEQVILNGKINLEYKKNNQQDLIWLKNQQLNLNKQLVSIEEDLLKLEKNIQNKKDFLEQKLNEEKNIIFEINEIEKKIFENKSKLEVEISLSISEISNELEKIYQLQQDFVDQINKIETAEEIKEIKKQAQIINQKLADFAKKLNPKNSKEKNEFQKKLLDYQKKFNEFLNNKTNLIDKINNSKIDLEIEKQRKKLIENKKNEIKEALEKIKFEIKEKEAKPLDKKEALIIFEKENKKIEEEIEKIDQEFKKIREEINNFNQKEQEKKENLFILQRNFQDKQREFNQISNFINEIKIELTKYETKEEDLKEEIIKELGETELENIQKNKIDLEILNEKLSSDLSNDIFRLKHQLALIGGIDPETAKEYQETKQRHDFLLEQSEDLDKTIKSLEEIIVELDKIIEKQFKSIFEKINEKFEKYFKILFNGGEAKLVLIKEKEDLKNELNQEETEEEALLHSNKAIEGVEICATPPGKRLKNINTLSGGEKALTSIALICAIIANNPPPFIILDEVDAALDEANSERFIKILDDLSHKTQFIVITHNRAVMEKAEIIYGVTMNNESVSKILSIKLKEKIFGSLYSKY</sequence>
<comment type="caution">
    <text evidence="4">The sequence shown here is derived from an EMBL/GenBank/DDBJ whole genome shotgun (WGS) entry which is preliminary data.</text>
</comment>
<dbReference type="PANTHER" id="PTHR43977">
    <property type="entry name" value="STRUCTURAL MAINTENANCE OF CHROMOSOMES PROTEIN 3"/>
    <property type="match status" value="1"/>
</dbReference>
<dbReference type="GO" id="GO:0005524">
    <property type="term" value="F:ATP binding"/>
    <property type="evidence" value="ECO:0007669"/>
    <property type="project" value="InterPro"/>
</dbReference>
<feature type="coiled-coil region" evidence="2">
    <location>
        <begin position="253"/>
        <end position="283"/>
    </location>
</feature>
<dbReference type="SUPFAM" id="SSF52540">
    <property type="entry name" value="P-loop containing nucleoside triphosphate hydrolases"/>
    <property type="match status" value="2"/>
</dbReference>
<feature type="coiled-coil region" evidence="2">
    <location>
        <begin position="337"/>
        <end position="375"/>
    </location>
</feature>
<evidence type="ECO:0000313" key="5">
    <source>
        <dbReference type="Proteomes" id="UP000233414"/>
    </source>
</evidence>
<name>A0A2N1UP08_9BACT</name>
<proteinExistence type="predicted"/>
<dbReference type="Gene3D" id="3.40.50.300">
    <property type="entry name" value="P-loop containing nucleotide triphosphate hydrolases"/>
    <property type="match status" value="2"/>
</dbReference>
<dbReference type="InterPro" id="IPR027417">
    <property type="entry name" value="P-loop_NTPase"/>
</dbReference>
<dbReference type="EMBL" id="PGYQ01000002">
    <property type="protein sequence ID" value="PKL72605.1"/>
    <property type="molecule type" value="Genomic_DNA"/>
</dbReference>
<dbReference type="PIRSF" id="PIRSF005719">
    <property type="entry name" value="SMC"/>
    <property type="match status" value="1"/>
</dbReference>
<dbReference type="Proteomes" id="UP000233414">
    <property type="component" value="Unassembled WGS sequence"/>
</dbReference>
<dbReference type="AlphaFoldDB" id="A0A2N1UP08"/>
<evidence type="ECO:0000256" key="2">
    <source>
        <dbReference type="SAM" id="Coils"/>
    </source>
</evidence>
<feature type="coiled-coil region" evidence="2">
    <location>
        <begin position="740"/>
        <end position="767"/>
    </location>
</feature>
<protein>
    <recommendedName>
        <fullName evidence="3">RecF/RecN/SMC N-terminal domain-containing protein</fullName>
    </recommendedName>
</protein>
<dbReference type="GO" id="GO:0016887">
    <property type="term" value="F:ATP hydrolysis activity"/>
    <property type="evidence" value="ECO:0007669"/>
    <property type="project" value="InterPro"/>
</dbReference>
<dbReference type="InterPro" id="IPR003395">
    <property type="entry name" value="RecF/RecN/SMC_N"/>
</dbReference>
<feature type="coiled-coil region" evidence="2">
    <location>
        <begin position="495"/>
        <end position="650"/>
    </location>
</feature>
<accession>A0A2N1UP08</accession>
<reference evidence="4 5" key="1">
    <citation type="journal article" date="2017" name="ISME J.">
        <title>Potential for microbial H2 and metal transformations associated with novel bacteria and archaea in deep terrestrial subsurface sediments.</title>
        <authorList>
            <person name="Hernsdorf A.W."/>
            <person name="Amano Y."/>
            <person name="Miyakawa K."/>
            <person name="Ise K."/>
            <person name="Suzuki Y."/>
            <person name="Anantharaman K."/>
            <person name="Probst A."/>
            <person name="Burstein D."/>
            <person name="Thomas B.C."/>
            <person name="Banfield J.F."/>
        </authorList>
    </citation>
    <scope>NUCLEOTIDE SEQUENCE [LARGE SCALE GENOMIC DNA]</scope>
    <source>
        <strain evidence="4">HGW-Kuenenbacteria-1</strain>
    </source>
</reference>
<evidence type="ECO:0000259" key="3">
    <source>
        <dbReference type="Pfam" id="PF02463"/>
    </source>
</evidence>
<gene>
    <name evidence="4" type="ORF">CVV26_01175</name>
</gene>
<dbReference type="InterPro" id="IPR024704">
    <property type="entry name" value="SMC"/>
</dbReference>
<dbReference type="Pfam" id="PF02463">
    <property type="entry name" value="SMC_N"/>
    <property type="match status" value="2"/>
</dbReference>
<organism evidence="4 5">
    <name type="scientific">Candidatus Kuenenbacteria bacterium HGW-Kuenenbacteria-1</name>
    <dbReference type="NCBI Taxonomy" id="2013812"/>
    <lineage>
        <taxon>Bacteria</taxon>
        <taxon>Candidatus Kueneniibacteriota</taxon>
    </lineage>
</organism>
<evidence type="ECO:0000256" key="1">
    <source>
        <dbReference type="ARBA" id="ARBA00023054"/>
    </source>
</evidence>
<feature type="domain" description="RecF/RecN/SMC N-terminal" evidence="3">
    <location>
        <begin position="2"/>
        <end position="144"/>
    </location>
</feature>
<evidence type="ECO:0000313" key="4">
    <source>
        <dbReference type="EMBL" id="PKL72605.1"/>
    </source>
</evidence>
<feature type="domain" description="RecF/RecN/SMC N-terminal" evidence="3">
    <location>
        <begin position="518"/>
        <end position="873"/>
    </location>
</feature>
<feature type="coiled-coil region" evidence="2">
    <location>
        <begin position="424"/>
        <end position="451"/>
    </location>
</feature>
<keyword evidence="1 2" id="KW-0175">Coiled coil</keyword>